<proteinExistence type="predicted"/>
<feature type="compositionally biased region" description="Polar residues" evidence="1">
    <location>
        <begin position="29"/>
        <end position="38"/>
    </location>
</feature>
<keyword evidence="3" id="KW-1185">Reference proteome</keyword>
<evidence type="ECO:0000313" key="2">
    <source>
        <dbReference type="EMBL" id="KAK8060724.1"/>
    </source>
</evidence>
<organism evidence="2 3">
    <name type="scientific">Apiospora saccharicola</name>
    <dbReference type="NCBI Taxonomy" id="335842"/>
    <lineage>
        <taxon>Eukaryota</taxon>
        <taxon>Fungi</taxon>
        <taxon>Dikarya</taxon>
        <taxon>Ascomycota</taxon>
        <taxon>Pezizomycotina</taxon>
        <taxon>Sordariomycetes</taxon>
        <taxon>Xylariomycetidae</taxon>
        <taxon>Amphisphaeriales</taxon>
        <taxon>Apiosporaceae</taxon>
        <taxon>Apiospora</taxon>
    </lineage>
</organism>
<accession>A0ABR1USA7</accession>
<dbReference type="Proteomes" id="UP001446871">
    <property type="component" value="Unassembled WGS sequence"/>
</dbReference>
<dbReference type="EMBL" id="JAQQWM010000006">
    <property type="protein sequence ID" value="KAK8060724.1"/>
    <property type="molecule type" value="Genomic_DNA"/>
</dbReference>
<protein>
    <submittedName>
        <fullName evidence="2">Uncharacterized protein</fullName>
    </submittedName>
</protein>
<comment type="caution">
    <text evidence="2">The sequence shown here is derived from an EMBL/GenBank/DDBJ whole genome shotgun (WGS) entry which is preliminary data.</text>
</comment>
<feature type="region of interest" description="Disordered" evidence="1">
    <location>
        <begin position="1"/>
        <end position="80"/>
    </location>
</feature>
<feature type="region of interest" description="Disordered" evidence="1">
    <location>
        <begin position="184"/>
        <end position="220"/>
    </location>
</feature>
<reference evidence="2 3" key="1">
    <citation type="submission" date="2023-01" db="EMBL/GenBank/DDBJ databases">
        <title>Analysis of 21 Apiospora genomes using comparative genomics revels a genus with tremendous synthesis potential of carbohydrate active enzymes and secondary metabolites.</title>
        <authorList>
            <person name="Sorensen T."/>
        </authorList>
    </citation>
    <scope>NUCLEOTIDE SEQUENCE [LARGE SCALE GENOMIC DNA]</scope>
    <source>
        <strain evidence="2 3">CBS 83171</strain>
    </source>
</reference>
<evidence type="ECO:0000256" key="1">
    <source>
        <dbReference type="SAM" id="MobiDB-lite"/>
    </source>
</evidence>
<gene>
    <name evidence="2" type="ORF">PG996_010654</name>
</gene>
<sequence>MDESPQATPDSQVVLDESDDATDTPTHHAISQQVNGTRPVNGDTAIPRRGAAVHVPSAIANEPSARHHGAEAANNPVPDMTQIPRVVEPDMHQAVMMRVATSTDNTLPQPEMPLAPESAGRPPPIVLSRQPWTNRRNSRAALAIDLSQSSGQNGLANQQGRTILSTWHDEQPSDEPYRIIEEVDHLDPPQAPNQLVTDGSPGSDVGAVAGSSPRNPEQAD</sequence>
<evidence type="ECO:0000313" key="3">
    <source>
        <dbReference type="Proteomes" id="UP001446871"/>
    </source>
</evidence>
<name>A0ABR1USA7_9PEZI</name>
<feature type="compositionally biased region" description="Polar residues" evidence="1">
    <location>
        <begin position="1"/>
        <end position="11"/>
    </location>
</feature>